<evidence type="ECO:0000313" key="13">
    <source>
        <dbReference type="Proteomes" id="UP001267426"/>
    </source>
</evidence>
<dbReference type="Gene3D" id="3.30.870.10">
    <property type="entry name" value="Endonuclease Chain A"/>
    <property type="match status" value="2"/>
</dbReference>
<feature type="compositionally biased region" description="Low complexity" evidence="7">
    <location>
        <begin position="46"/>
        <end position="72"/>
    </location>
</feature>
<dbReference type="Pfam" id="PF02503">
    <property type="entry name" value="PP_kinase"/>
    <property type="match status" value="1"/>
</dbReference>
<dbReference type="Gene3D" id="1.20.58.310">
    <property type="entry name" value="Polyphosphate kinase N-terminal domain"/>
    <property type="match status" value="1"/>
</dbReference>
<dbReference type="SUPFAM" id="SSF143724">
    <property type="entry name" value="PHP14-like"/>
    <property type="match status" value="1"/>
</dbReference>
<dbReference type="InterPro" id="IPR024953">
    <property type="entry name" value="PP_kinase_middle"/>
</dbReference>
<name>A0ABU3BTZ3_9BACT</name>
<evidence type="ECO:0000259" key="8">
    <source>
        <dbReference type="Pfam" id="PF02503"/>
    </source>
</evidence>
<dbReference type="NCBIfam" id="TIGR03705">
    <property type="entry name" value="poly_P_kin"/>
    <property type="match status" value="1"/>
</dbReference>
<sequence length="810" mass="90104">LPAARCPLPAARPDSARVGSVRAGRAFDGSPRPEPMPKKTDPAPPAGDGAPSPDADAPTTHEGGAATATAETGARKPTTADVDTPGVADAEGGAVPLDQTLPLAVESRPVPEGAPLDHPAYYFNRELSWIDFNWRVFYQALDPRTPLIERVRFIAITANNLDEFYRKRIGGLKRQLGAGVRALSPDGRTPREQLDLSSGAALTMQRRTSGLWEDEIRPALADAGLAIRDYDDLDAEAQARLDDHFQRHLYPILTPLAVDSGHPFPFISNLSLSLAFTLRHPGRGTEHFARLKIPTGRGRWVPVGDGSLDVVAVEDLIRHNAESLFRGMNVVGVHAFRVTRNASVERSEEEADDLLAMISEELRERRFSEVVRVEVEASMPRRVRSLITRELDLDEAQDLIEVEGLLDLAGLMALGDADLPHLKDLPWEPVVPVRLRHQGLEDEDDMFAAIRSGDLLVHHPYESFAASVQRFVEEAAEDPKVLAIKMTLYRTSQDSPIVRALIRAAEAGKQVAALVELKARFDEANNIEWAQRLERAGAHVTYGLVGLKTHAKTTLVVREEGDRLRTYAHLGTGNYNPTTARFYTDFGLFTCRDEIGDDLVGLFHFLTGYAPEQEYTTLVVAPRDLRARFVELIRREASHARAGRRGRIVAKMNALDDVGIIRELYKASRAGVEIDLIVRGHTRMRPGLVGASENVRIVSLVGRFLEHSRIYYFHNDGGHPDVLIGSADWMRRNLDDRVEVVVPVEDETARGRLLRTLQFCLDDNRQAWDLAPDGRYTLRQPDAGEPVRAFHDTLMQRARRRVEEDAAWTF</sequence>
<dbReference type="RefSeq" id="WP_311664955.1">
    <property type="nucleotide sequence ID" value="NZ_JAVRHT010000036.1"/>
</dbReference>
<comment type="PTM">
    <text evidence="6">An intermediate of this reaction is the autophosphorylated ppk in which a phosphate is covalently linked to a histidine residue through a N-P bond.</text>
</comment>
<dbReference type="InterPro" id="IPR041108">
    <property type="entry name" value="PP_kinase_C_1"/>
</dbReference>
<dbReference type="PANTHER" id="PTHR30218">
    <property type="entry name" value="POLYPHOSPHATE KINASE"/>
    <property type="match status" value="1"/>
</dbReference>
<dbReference type="SUPFAM" id="SSF140356">
    <property type="entry name" value="PPK N-terminal domain-like"/>
    <property type="match status" value="1"/>
</dbReference>
<proteinExistence type="inferred from homology"/>
<evidence type="ECO:0000259" key="10">
    <source>
        <dbReference type="Pfam" id="PF13090"/>
    </source>
</evidence>
<evidence type="ECO:0000259" key="11">
    <source>
        <dbReference type="Pfam" id="PF17941"/>
    </source>
</evidence>
<evidence type="ECO:0000259" key="9">
    <source>
        <dbReference type="Pfam" id="PF13089"/>
    </source>
</evidence>
<dbReference type="EMBL" id="JAVRHT010000036">
    <property type="protein sequence ID" value="MDT0632757.1"/>
    <property type="molecule type" value="Genomic_DNA"/>
</dbReference>
<organism evidence="12 13">
    <name type="scientific">Rubrivirga litoralis</name>
    <dbReference type="NCBI Taxonomy" id="3075598"/>
    <lineage>
        <taxon>Bacteria</taxon>
        <taxon>Pseudomonadati</taxon>
        <taxon>Rhodothermota</taxon>
        <taxon>Rhodothermia</taxon>
        <taxon>Rhodothermales</taxon>
        <taxon>Rubricoccaceae</taxon>
        <taxon>Rubrivirga</taxon>
    </lineage>
</organism>
<accession>A0ABU3BTZ3</accession>
<dbReference type="EC" id="2.7.4.1" evidence="6"/>
<feature type="domain" description="Polyphosphate kinase N-terminal" evidence="9">
    <location>
        <begin position="122"/>
        <end position="227"/>
    </location>
</feature>
<evidence type="ECO:0000256" key="6">
    <source>
        <dbReference type="RuleBase" id="RU003800"/>
    </source>
</evidence>
<dbReference type="Pfam" id="PF17941">
    <property type="entry name" value="PP_kinase_C_1"/>
    <property type="match status" value="1"/>
</dbReference>
<reference evidence="12 13" key="1">
    <citation type="submission" date="2023-09" db="EMBL/GenBank/DDBJ databases">
        <authorList>
            <person name="Rey-Velasco X."/>
        </authorList>
    </citation>
    <scope>NUCLEOTIDE SEQUENCE [LARGE SCALE GENOMIC DNA]</scope>
    <source>
        <strain evidence="12 13">F394</strain>
    </source>
</reference>
<dbReference type="SUPFAM" id="SSF56024">
    <property type="entry name" value="Phospholipase D/nuclease"/>
    <property type="match status" value="2"/>
</dbReference>
<dbReference type="Pfam" id="PF13090">
    <property type="entry name" value="PP_kinase_C"/>
    <property type="match status" value="1"/>
</dbReference>
<dbReference type="CDD" id="cd09165">
    <property type="entry name" value="PLDc_PaPPK1_C1_like"/>
    <property type="match status" value="1"/>
</dbReference>
<evidence type="ECO:0000313" key="12">
    <source>
        <dbReference type="EMBL" id="MDT0632757.1"/>
    </source>
</evidence>
<keyword evidence="1 6" id="KW-0597">Phosphoprotein</keyword>
<dbReference type="Gene3D" id="3.30.1840.10">
    <property type="entry name" value="Polyphosphate kinase middle domain"/>
    <property type="match status" value="1"/>
</dbReference>
<dbReference type="InterPro" id="IPR025198">
    <property type="entry name" value="PPK_N_dom"/>
</dbReference>
<dbReference type="InterPro" id="IPR003414">
    <property type="entry name" value="PP_kinase"/>
</dbReference>
<dbReference type="Pfam" id="PF13089">
    <property type="entry name" value="PP_kinase_N"/>
    <property type="match status" value="1"/>
</dbReference>
<keyword evidence="13" id="KW-1185">Reference proteome</keyword>
<keyword evidence="4 12" id="KW-0418">Kinase</keyword>
<keyword evidence="2 6" id="KW-0808">Transferase</keyword>
<keyword evidence="3" id="KW-0547">Nucleotide-binding</keyword>
<feature type="domain" description="Polyphosphate kinase C-terminal" evidence="11">
    <location>
        <begin position="445"/>
        <end position="610"/>
    </location>
</feature>
<dbReference type="HAMAP" id="MF_00347">
    <property type="entry name" value="Polyphosphate_kinase"/>
    <property type="match status" value="1"/>
</dbReference>
<feature type="region of interest" description="Disordered" evidence="7">
    <location>
        <begin position="1"/>
        <end position="99"/>
    </location>
</feature>
<dbReference type="NCBIfam" id="NF003917">
    <property type="entry name" value="PRK05443.1-1"/>
    <property type="match status" value="1"/>
</dbReference>
<evidence type="ECO:0000256" key="2">
    <source>
        <dbReference type="ARBA" id="ARBA00022679"/>
    </source>
</evidence>
<dbReference type="InterPro" id="IPR025200">
    <property type="entry name" value="PPK_C_dom2"/>
</dbReference>
<evidence type="ECO:0000256" key="3">
    <source>
        <dbReference type="ARBA" id="ARBA00022741"/>
    </source>
</evidence>
<evidence type="ECO:0000256" key="1">
    <source>
        <dbReference type="ARBA" id="ARBA00022553"/>
    </source>
</evidence>
<evidence type="ECO:0000256" key="7">
    <source>
        <dbReference type="SAM" id="MobiDB-lite"/>
    </source>
</evidence>
<evidence type="ECO:0000256" key="5">
    <source>
        <dbReference type="ARBA" id="ARBA00022840"/>
    </source>
</evidence>
<dbReference type="Proteomes" id="UP001267426">
    <property type="component" value="Unassembled WGS sequence"/>
</dbReference>
<dbReference type="GO" id="GO:0008976">
    <property type="term" value="F:polyphosphate kinase activity"/>
    <property type="evidence" value="ECO:0007669"/>
    <property type="project" value="UniProtKB-EC"/>
</dbReference>
<dbReference type="InterPro" id="IPR036830">
    <property type="entry name" value="PP_kinase_middle_dom_sf"/>
</dbReference>
<evidence type="ECO:0000256" key="4">
    <source>
        <dbReference type="ARBA" id="ARBA00022777"/>
    </source>
</evidence>
<dbReference type="InterPro" id="IPR036832">
    <property type="entry name" value="PPK_N_dom_sf"/>
</dbReference>
<feature type="domain" description="Polyphosphate kinase middle" evidence="8">
    <location>
        <begin position="238"/>
        <end position="414"/>
    </location>
</feature>
<gene>
    <name evidence="12" type="primary">ppk1</name>
    <name evidence="12" type="ORF">RM540_13430</name>
</gene>
<feature type="non-terminal residue" evidence="12">
    <location>
        <position position="1"/>
    </location>
</feature>
<feature type="domain" description="Polyphosphate kinase C-terminal" evidence="10">
    <location>
        <begin position="618"/>
        <end position="788"/>
    </location>
</feature>
<comment type="catalytic activity">
    <reaction evidence="6">
        <text>[phosphate](n) + ATP = [phosphate](n+1) + ADP</text>
        <dbReference type="Rhea" id="RHEA:19573"/>
        <dbReference type="Rhea" id="RHEA-COMP:9859"/>
        <dbReference type="Rhea" id="RHEA-COMP:14280"/>
        <dbReference type="ChEBI" id="CHEBI:16838"/>
        <dbReference type="ChEBI" id="CHEBI:30616"/>
        <dbReference type="ChEBI" id="CHEBI:456216"/>
        <dbReference type="EC" id="2.7.4.1"/>
    </reaction>
</comment>
<protein>
    <recommendedName>
        <fullName evidence="6">Polyphosphate kinase</fullName>
        <ecNumber evidence="6">2.7.4.1</ecNumber>
    </recommendedName>
</protein>
<dbReference type="NCBIfam" id="NF003921">
    <property type="entry name" value="PRK05443.2-2"/>
    <property type="match status" value="1"/>
</dbReference>
<comment type="function">
    <text evidence="6">Catalyzes the reversible transfer of the terminal phosphate of ATP to form a long-chain polyphosphate (polyP).</text>
</comment>
<keyword evidence="5" id="KW-0067">ATP-binding</keyword>
<comment type="similarity">
    <text evidence="6">Belongs to the polyphosphate kinase 1 (PPK1) family.</text>
</comment>
<dbReference type="PANTHER" id="PTHR30218:SF0">
    <property type="entry name" value="POLYPHOSPHATE KINASE"/>
    <property type="match status" value="1"/>
</dbReference>
<feature type="compositionally biased region" description="Low complexity" evidence="7">
    <location>
        <begin position="1"/>
        <end position="13"/>
    </location>
</feature>
<comment type="caution">
    <text evidence="12">The sequence shown here is derived from an EMBL/GenBank/DDBJ whole genome shotgun (WGS) entry which is preliminary data.</text>
</comment>
<dbReference type="NCBIfam" id="NF003918">
    <property type="entry name" value="PRK05443.1-2"/>
    <property type="match status" value="1"/>
</dbReference>